<keyword evidence="3" id="KW-0479">Metal-binding</keyword>
<evidence type="ECO:0000313" key="9">
    <source>
        <dbReference type="EMBL" id="HGK23169.1"/>
    </source>
</evidence>
<dbReference type="OMA" id="NCYSCPA"/>
<accession>A0A7V3ZHR4</accession>
<comment type="caution">
    <text evidence="9">The sequence shown here is derived from an EMBL/GenBank/DDBJ whole genome shotgun (WGS) entry which is preliminary data.</text>
</comment>
<sequence length="258" mass="29780">MRRRRSFLKLRSLWQSISLIIINSYFLAPWGKYIPIPVFNCYSCPLASFACPIGTLQHFIVLHKFPFFTLGILFLAGILLGRFFCGWLCPFGFIQDLLYKIPTKKLVIENRFATFIRWSIFIILVIIIPYITLEPWFCKLCPAGTLEAGIPQILLHPPLRSLIGFLFAIKIFILTIFIISSIFISRPFCRFVCPLGTILSVFNKISFYQLEVKPTCSQCSLCKPKCPVNIEVYEDPNSTHCIRCHECFSCGQVNWKIK</sequence>
<dbReference type="Pfam" id="PF12801">
    <property type="entry name" value="Fer4_5"/>
    <property type="match status" value="4"/>
</dbReference>
<keyword evidence="7" id="KW-0472">Membrane</keyword>
<evidence type="ECO:0000256" key="4">
    <source>
        <dbReference type="ARBA" id="ARBA00022982"/>
    </source>
</evidence>
<dbReference type="EMBL" id="DTDV01000006">
    <property type="protein sequence ID" value="HGK23169.1"/>
    <property type="molecule type" value="Genomic_DNA"/>
</dbReference>
<proteinExistence type="predicted"/>
<evidence type="ECO:0000256" key="7">
    <source>
        <dbReference type="SAM" id="Phobius"/>
    </source>
</evidence>
<evidence type="ECO:0000256" key="3">
    <source>
        <dbReference type="ARBA" id="ARBA00022723"/>
    </source>
</evidence>
<keyword evidence="7" id="KW-0812">Transmembrane</keyword>
<dbReference type="SUPFAM" id="SSF54862">
    <property type="entry name" value="4Fe-4S ferredoxins"/>
    <property type="match status" value="1"/>
</dbReference>
<keyword evidence="2" id="KW-0004">4Fe-4S</keyword>
<keyword evidence="7" id="KW-1133">Transmembrane helix</keyword>
<evidence type="ECO:0000256" key="6">
    <source>
        <dbReference type="ARBA" id="ARBA00023014"/>
    </source>
</evidence>
<dbReference type="GO" id="GO:0046872">
    <property type="term" value="F:metal ion binding"/>
    <property type="evidence" value="ECO:0007669"/>
    <property type="project" value="UniProtKB-KW"/>
</dbReference>
<feature type="transmembrane region" description="Helical" evidence="7">
    <location>
        <begin position="115"/>
        <end position="133"/>
    </location>
</feature>
<evidence type="ECO:0000256" key="2">
    <source>
        <dbReference type="ARBA" id="ARBA00022485"/>
    </source>
</evidence>
<evidence type="ECO:0000259" key="8">
    <source>
        <dbReference type="PROSITE" id="PS51379"/>
    </source>
</evidence>
<keyword evidence="1" id="KW-0813">Transport</keyword>
<dbReference type="GO" id="GO:0051539">
    <property type="term" value="F:4 iron, 4 sulfur cluster binding"/>
    <property type="evidence" value="ECO:0007669"/>
    <property type="project" value="UniProtKB-KW"/>
</dbReference>
<dbReference type="InterPro" id="IPR051684">
    <property type="entry name" value="Electron_Trans/Redox"/>
</dbReference>
<dbReference type="PANTHER" id="PTHR30176:SF3">
    <property type="entry name" value="FERREDOXIN-TYPE PROTEIN NAPH"/>
    <property type="match status" value="1"/>
</dbReference>
<dbReference type="PROSITE" id="PS00198">
    <property type="entry name" value="4FE4S_FER_1"/>
    <property type="match status" value="1"/>
</dbReference>
<name>A0A7V3ZHR4_DICTH</name>
<dbReference type="RefSeq" id="WP_012547417.1">
    <property type="nucleotide sequence ID" value="NZ_VTFL01000002.1"/>
</dbReference>
<keyword evidence="5" id="KW-0408">Iron</keyword>
<dbReference type="PANTHER" id="PTHR30176">
    <property type="entry name" value="FERREDOXIN-TYPE PROTEIN NAPH"/>
    <property type="match status" value="1"/>
</dbReference>
<organism evidence="9">
    <name type="scientific">Dictyoglomus thermophilum</name>
    <dbReference type="NCBI Taxonomy" id="14"/>
    <lineage>
        <taxon>Bacteria</taxon>
        <taxon>Pseudomonadati</taxon>
        <taxon>Dictyoglomota</taxon>
        <taxon>Dictyoglomia</taxon>
        <taxon>Dictyoglomales</taxon>
        <taxon>Dictyoglomaceae</taxon>
        <taxon>Dictyoglomus</taxon>
    </lineage>
</organism>
<dbReference type="AlphaFoldDB" id="A0A7V3ZHR4"/>
<dbReference type="GO" id="GO:0005886">
    <property type="term" value="C:plasma membrane"/>
    <property type="evidence" value="ECO:0007669"/>
    <property type="project" value="TreeGrafter"/>
</dbReference>
<dbReference type="InterPro" id="IPR017900">
    <property type="entry name" value="4Fe4S_Fe_S_CS"/>
</dbReference>
<dbReference type="InterPro" id="IPR017896">
    <property type="entry name" value="4Fe4S_Fe-S-bd"/>
</dbReference>
<feature type="transmembrane region" description="Helical" evidence="7">
    <location>
        <begin position="67"/>
        <end position="94"/>
    </location>
</feature>
<evidence type="ECO:0000256" key="5">
    <source>
        <dbReference type="ARBA" id="ARBA00023004"/>
    </source>
</evidence>
<feature type="domain" description="4Fe-4S ferredoxin-type" evidence="8">
    <location>
        <begin position="208"/>
        <end position="236"/>
    </location>
</feature>
<keyword evidence="6" id="KW-0411">Iron-sulfur</keyword>
<feature type="transmembrane region" description="Helical" evidence="7">
    <location>
        <begin position="12"/>
        <end position="30"/>
    </location>
</feature>
<protein>
    <submittedName>
        <fullName evidence="9">4Fe-4S binding protein</fullName>
    </submittedName>
</protein>
<gene>
    <name evidence="9" type="ORF">ENU78_01760</name>
</gene>
<keyword evidence="4" id="KW-0249">Electron transport</keyword>
<reference evidence="9" key="1">
    <citation type="journal article" date="2020" name="mSystems">
        <title>Genome- and Community-Level Interaction Insights into Carbon Utilization and Element Cycling Functions of Hydrothermarchaeota in Hydrothermal Sediment.</title>
        <authorList>
            <person name="Zhou Z."/>
            <person name="Liu Y."/>
            <person name="Xu W."/>
            <person name="Pan J."/>
            <person name="Luo Z.H."/>
            <person name="Li M."/>
        </authorList>
    </citation>
    <scope>NUCLEOTIDE SEQUENCE [LARGE SCALE GENOMIC DNA]</scope>
    <source>
        <strain evidence="9">SpSt-70</strain>
    </source>
</reference>
<feature type="transmembrane region" description="Helical" evidence="7">
    <location>
        <begin position="162"/>
        <end position="184"/>
    </location>
</feature>
<dbReference type="PROSITE" id="PS51379">
    <property type="entry name" value="4FE4S_FER_2"/>
    <property type="match status" value="1"/>
</dbReference>
<evidence type="ECO:0000256" key="1">
    <source>
        <dbReference type="ARBA" id="ARBA00022448"/>
    </source>
</evidence>